<accession>A0A429XSJ1</accession>
<comment type="caution">
    <text evidence="1">The sequence shown here is derived from an EMBL/GenBank/DDBJ whole genome shotgun (WGS) entry which is preliminary data.</text>
</comment>
<dbReference type="AlphaFoldDB" id="A0A429XSJ1"/>
<gene>
    <name evidence="1" type="ORF">EIC27_01970</name>
</gene>
<reference evidence="2" key="1">
    <citation type="submission" date="2018-11" db="EMBL/GenBank/DDBJ databases">
        <title>Phylogenetic, genomic, and biogeographic characterization of a novel and ubiquitous marine invertebrate-associated Rickettsiales parasite, Candidatus Marinoinvertebrata rohwerii, gen. nov., sp. nov.</title>
        <authorList>
            <person name="Klinges J.G."/>
            <person name="Rosales S.M."/>
            <person name="Mcminds R."/>
            <person name="Shaver E.C."/>
            <person name="Shantz A."/>
            <person name="Peters E.C."/>
            <person name="Burkepile D.E."/>
            <person name="Silliman B.R."/>
            <person name="Vega Thurber R.L."/>
        </authorList>
    </citation>
    <scope>NUCLEOTIDE SEQUENCE [LARGE SCALE GENOMIC DNA]</scope>
    <source>
        <strain evidence="2">a_cerv_44</strain>
    </source>
</reference>
<dbReference type="EMBL" id="RXFM01000017">
    <property type="protein sequence ID" value="RST70067.1"/>
    <property type="molecule type" value="Genomic_DNA"/>
</dbReference>
<evidence type="ECO:0000313" key="1">
    <source>
        <dbReference type="EMBL" id="RST70067.1"/>
    </source>
</evidence>
<dbReference type="RefSeq" id="WP_126044479.1">
    <property type="nucleotide sequence ID" value="NZ_RXFM01000017.1"/>
</dbReference>
<protein>
    <submittedName>
        <fullName evidence="1">Uncharacterized protein</fullName>
    </submittedName>
</protein>
<keyword evidence="2" id="KW-1185">Reference proteome</keyword>
<organism evidence="1 2">
    <name type="scientific">Candidatus Aquarickettsia rohweri</name>
    <dbReference type="NCBI Taxonomy" id="2602574"/>
    <lineage>
        <taxon>Bacteria</taxon>
        <taxon>Pseudomonadati</taxon>
        <taxon>Pseudomonadota</taxon>
        <taxon>Alphaproteobacteria</taxon>
        <taxon>Rickettsiales</taxon>
        <taxon>Candidatus Midichloriaceae</taxon>
        <taxon>Candidatus Aquarickettsia</taxon>
    </lineage>
</organism>
<dbReference type="Proteomes" id="UP000279470">
    <property type="component" value="Unassembled WGS sequence"/>
</dbReference>
<evidence type="ECO:0000313" key="2">
    <source>
        <dbReference type="Proteomes" id="UP000279470"/>
    </source>
</evidence>
<name>A0A429XSJ1_9RICK</name>
<proteinExistence type="predicted"/>
<sequence>MRYFKEIQEFMPEFIGHQEQSLVLDMLFGASISMASGSPMTSMLPYFLSSISNYFELEESYSSKMIGGGASLGLSYLINGANNDYAAHISSAISGAYTAQMLSSIRAVKGILPQDDKEDVYTYTDKNTQETEFNMNQDGEYHNVYHNEL</sequence>